<evidence type="ECO:0000313" key="2">
    <source>
        <dbReference type="EMBL" id="PRY18393.1"/>
    </source>
</evidence>
<accession>A0A2T0RB61</accession>
<evidence type="ECO:0000256" key="1">
    <source>
        <dbReference type="SAM" id="MobiDB-lite"/>
    </source>
</evidence>
<dbReference type="Proteomes" id="UP000238083">
    <property type="component" value="Unassembled WGS sequence"/>
</dbReference>
<dbReference type="EMBL" id="PVZF01000001">
    <property type="protein sequence ID" value="PRY18393.1"/>
    <property type="molecule type" value="Genomic_DNA"/>
</dbReference>
<proteinExistence type="predicted"/>
<dbReference type="AlphaFoldDB" id="A0A2T0RB61"/>
<comment type="caution">
    <text evidence="2">The sequence shown here is derived from an EMBL/GenBank/DDBJ whole genome shotgun (WGS) entry which is preliminary data.</text>
</comment>
<sequence>MLRPVTALVLLATLGVPLLQHHHDQQQGRPQDRPSAPTTHASARFEHPVLRPAVPTPDPTRGPTDPGTGTLGPGDVVLPDPVLTPIPTHAPRAVIRPL</sequence>
<protein>
    <submittedName>
        <fullName evidence="2">Uncharacterized protein</fullName>
    </submittedName>
</protein>
<dbReference type="RefSeq" id="WP_106206818.1">
    <property type="nucleotide sequence ID" value="NZ_PVZF01000001.1"/>
</dbReference>
<feature type="region of interest" description="Disordered" evidence="1">
    <location>
        <begin position="21"/>
        <end position="98"/>
    </location>
</feature>
<gene>
    <name evidence="2" type="ORF">CLV37_101638</name>
</gene>
<keyword evidence="3" id="KW-1185">Reference proteome</keyword>
<reference evidence="2 3" key="1">
    <citation type="submission" date="2018-03" db="EMBL/GenBank/DDBJ databases">
        <title>Genomic Encyclopedia of Archaeal and Bacterial Type Strains, Phase II (KMG-II): from individual species to whole genera.</title>
        <authorList>
            <person name="Goeker M."/>
        </authorList>
    </citation>
    <scope>NUCLEOTIDE SEQUENCE [LARGE SCALE GENOMIC DNA]</scope>
    <source>
        <strain evidence="2 3">DSM 19711</strain>
    </source>
</reference>
<name>A0A2T0RB61_9ACTN</name>
<feature type="compositionally biased region" description="Basic and acidic residues" evidence="1">
    <location>
        <begin position="21"/>
        <end position="32"/>
    </location>
</feature>
<evidence type="ECO:0000313" key="3">
    <source>
        <dbReference type="Proteomes" id="UP000238083"/>
    </source>
</evidence>
<organism evidence="2 3">
    <name type="scientific">Kineococcus rhizosphaerae</name>
    <dbReference type="NCBI Taxonomy" id="559628"/>
    <lineage>
        <taxon>Bacteria</taxon>
        <taxon>Bacillati</taxon>
        <taxon>Actinomycetota</taxon>
        <taxon>Actinomycetes</taxon>
        <taxon>Kineosporiales</taxon>
        <taxon>Kineosporiaceae</taxon>
        <taxon>Kineococcus</taxon>
    </lineage>
</organism>